<evidence type="ECO:0000313" key="3">
    <source>
        <dbReference type="EMBL" id="WPB00034.1"/>
    </source>
</evidence>
<evidence type="ECO:0000313" key="2">
    <source>
        <dbReference type="EMBL" id="PIB00069.1"/>
    </source>
</evidence>
<proteinExistence type="predicted"/>
<dbReference type="Proteomes" id="UP000230605">
    <property type="component" value="Chromosome 3"/>
</dbReference>
<dbReference type="AlphaFoldDB" id="A0A2G5I5N3"/>
<feature type="region of interest" description="Disordered" evidence="1">
    <location>
        <begin position="258"/>
        <end position="322"/>
    </location>
</feature>
<evidence type="ECO:0000313" key="4">
    <source>
        <dbReference type="Proteomes" id="UP000230605"/>
    </source>
</evidence>
<dbReference type="EMBL" id="LKMD01000101">
    <property type="protein sequence ID" value="PIB00069.1"/>
    <property type="molecule type" value="Genomic_DNA"/>
</dbReference>
<accession>A0A2G5I5N3</accession>
<dbReference type="EMBL" id="CP134186">
    <property type="protein sequence ID" value="WPB00034.1"/>
    <property type="molecule type" value="Genomic_DNA"/>
</dbReference>
<reference evidence="3 5" key="2">
    <citation type="submission" date="2023-09" db="EMBL/GenBank/DDBJ databases">
        <title>Complete-Gapless Cercospora beticola genome.</title>
        <authorList>
            <person name="Wyatt N.A."/>
            <person name="Spanner R.E."/>
            <person name="Bolton M.D."/>
        </authorList>
    </citation>
    <scope>NUCLEOTIDE SEQUENCE [LARGE SCALE GENOMIC DNA]</scope>
    <source>
        <strain evidence="3">Cb09-40</strain>
    </source>
</reference>
<dbReference type="OrthoDB" id="3648668at2759"/>
<reference evidence="2 4" key="1">
    <citation type="submission" date="2015-10" db="EMBL/GenBank/DDBJ databases">
        <title>The cercosporin biosynthetic gene cluster was horizontally transferred to several fungal lineages and shown to be expanded in Cercospora beticola based on microsynteny with recipient genomes.</title>
        <authorList>
            <person name="De Jonge R."/>
            <person name="Ebert M.K."/>
            <person name="Suttle J.C."/>
            <person name="Jurick Ii W.M."/>
            <person name="Secor G.A."/>
            <person name="Thomma B.P."/>
            <person name="Van De Peer Y."/>
            <person name="Bolton M.D."/>
        </authorList>
    </citation>
    <scope>NUCLEOTIDE SEQUENCE [LARGE SCALE GENOMIC DNA]</scope>
    <source>
        <strain evidence="2 4">09-40</strain>
    </source>
</reference>
<evidence type="ECO:0000256" key="1">
    <source>
        <dbReference type="SAM" id="MobiDB-lite"/>
    </source>
</evidence>
<evidence type="ECO:0000313" key="5">
    <source>
        <dbReference type="Proteomes" id="UP001302367"/>
    </source>
</evidence>
<feature type="compositionally biased region" description="Basic and acidic residues" evidence="1">
    <location>
        <begin position="274"/>
        <end position="311"/>
    </location>
</feature>
<organism evidence="2 4">
    <name type="scientific">Cercospora beticola</name>
    <name type="common">Sugarbeet leaf spot fungus</name>
    <dbReference type="NCBI Taxonomy" id="122368"/>
    <lineage>
        <taxon>Eukaryota</taxon>
        <taxon>Fungi</taxon>
        <taxon>Dikarya</taxon>
        <taxon>Ascomycota</taxon>
        <taxon>Pezizomycotina</taxon>
        <taxon>Dothideomycetes</taxon>
        <taxon>Dothideomycetidae</taxon>
        <taxon>Mycosphaerellales</taxon>
        <taxon>Mycosphaerellaceae</taxon>
        <taxon>Cercospora</taxon>
    </lineage>
</organism>
<protein>
    <recommendedName>
        <fullName evidence="6">BTB domain-containing protein</fullName>
    </recommendedName>
</protein>
<keyword evidence="5" id="KW-1185">Reference proteome</keyword>
<dbReference type="Proteomes" id="UP001302367">
    <property type="component" value="Chromosome 3"/>
</dbReference>
<name>A0A2G5I5N3_CERBT</name>
<dbReference type="PANTHER" id="PTHR47843">
    <property type="entry name" value="BTB DOMAIN-CONTAINING PROTEIN-RELATED"/>
    <property type="match status" value="1"/>
</dbReference>
<sequence>MARGKVFSNPYLSGDYGTLRYTAKKQCSSHIVPLPALAPKFLRPSARQASRCAATRTVFEHRIFDAATIDCVLQFIYTDDYVLPKGEGQEAADVEATVEEKASDMHQLAAHVLVHAAGDLYDIAALRDLAASKFVNGAQPLKENDRSIFLDLVARVVRHTMPTEDNALRKKVLQMALQQKEQLLQDQTFVELLFERNDLDDFVPQFICGAVTEFNDALVKQHELHQTDMDKTQLEVKNAQTARDEALQAKDKALADVTRLRTDRNNGRQQLSTKQRELEDIQKAHEKEVTKLRDNARQQQKDSDSKLKEARTQQSAAETRARSAQEILDKRLQGFARIPYCNKCKQSPFSYILDDVHTARCQSCNTRHNAIGEY</sequence>
<gene>
    <name evidence="2" type="ORF">CB0940_02881</name>
    <name evidence="3" type="ORF">RHO25_004653</name>
</gene>
<evidence type="ECO:0008006" key="6">
    <source>
        <dbReference type="Google" id="ProtNLM"/>
    </source>
</evidence>
<dbReference type="PANTHER" id="PTHR47843:SF5">
    <property type="entry name" value="BTB_POZ DOMAIN PROTEIN"/>
    <property type="match status" value="1"/>
</dbReference>